<dbReference type="GeneTree" id="ENSGT00940000175364"/>
<sequence length="69" mass="7261">MSAAENARAGPGAGPVQQGLKEALMETLTAILSPVQEVRTAAEEQIKVLEVTEGEWPAVSDHYQSRGVG</sequence>
<evidence type="ECO:0000313" key="1">
    <source>
        <dbReference type="Ensembl" id="ENSOSIP00000002354.1"/>
    </source>
</evidence>
<dbReference type="Proteomes" id="UP000694383">
    <property type="component" value="Unplaced"/>
</dbReference>
<name>A0A8C7WRP9_9TELE</name>
<proteinExistence type="predicted"/>
<dbReference type="Ensembl" id="ENSOSIT00000002517.1">
    <property type="protein sequence ID" value="ENSOSIP00000002354.1"/>
    <property type="gene ID" value="ENSOSIG00000001326.1"/>
</dbReference>
<evidence type="ECO:0000313" key="2">
    <source>
        <dbReference type="Proteomes" id="UP000694383"/>
    </source>
</evidence>
<organism evidence="1 2">
    <name type="scientific">Oryzias sinensis</name>
    <name type="common">Chinese medaka</name>
    <dbReference type="NCBI Taxonomy" id="183150"/>
    <lineage>
        <taxon>Eukaryota</taxon>
        <taxon>Metazoa</taxon>
        <taxon>Chordata</taxon>
        <taxon>Craniata</taxon>
        <taxon>Vertebrata</taxon>
        <taxon>Euteleostomi</taxon>
        <taxon>Actinopterygii</taxon>
        <taxon>Neopterygii</taxon>
        <taxon>Teleostei</taxon>
        <taxon>Neoteleostei</taxon>
        <taxon>Acanthomorphata</taxon>
        <taxon>Ovalentaria</taxon>
        <taxon>Atherinomorphae</taxon>
        <taxon>Beloniformes</taxon>
        <taxon>Adrianichthyidae</taxon>
        <taxon>Oryziinae</taxon>
        <taxon>Oryzias</taxon>
    </lineage>
</organism>
<reference evidence="1" key="1">
    <citation type="submission" date="2025-08" db="UniProtKB">
        <authorList>
            <consortium name="Ensembl"/>
        </authorList>
    </citation>
    <scope>IDENTIFICATION</scope>
</reference>
<accession>A0A8C7WRP9</accession>
<dbReference type="AlphaFoldDB" id="A0A8C7WRP9"/>
<reference evidence="1" key="2">
    <citation type="submission" date="2025-09" db="UniProtKB">
        <authorList>
            <consortium name="Ensembl"/>
        </authorList>
    </citation>
    <scope>IDENTIFICATION</scope>
</reference>
<keyword evidence="2" id="KW-1185">Reference proteome</keyword>
<protein>
    <submittedName>
        <fullName evidence="1">Uncharacterized protein</fullName>
    </submittedName>
</protein>